<comment type="caution">
    <text evidence="1">The sequence shown here is derived from an EMBL/GenBank/DDBJ whole genome shotgun (WGS) entry which is preliminary data.</text>
</comment>
<gene>
    <name evidence="1" type="ORF">HAX54_022635</name>
</gene>
<dbReference type="Proteomes" id="UP000823775">
    <property type="component" value="Unassembled WGS sequence"/>
</dbReference>
<sequence>MTWMVWGSVGANEGLIGGVNGGCYGGSGLFSGWAGSSEKRVKVAGINGGNCEEGEREVRCERRLGEKENEMRFRVLGFLEY</sequence>
<evidence type="ECO:0000313" key="2">
    <source>
        <dbReference type="Proteomes" id="UP000823775"/>
    </source>
</evidence>
<keyword evidence="2" id="KW-1185">Reference proteome</keyword>
<accession>A0ABS8UUM5</accession>
<protein>
    <submittedName>
        <fullName evidence="1">Uncharacterized protein</fullName>
    </submittedName>
</protein>
<organism evidence="1 2">
    <name type="scientific">Datura stramonium</name>
    <name type="common">Jimsonweed</name>
    <name type="synonym">Common thornapple</name>
    <dbReference type="NCBI Taxonomy" id="4076"/>
    <lineage>
        <taxon>Eukaryota</taxon>
        <taxon>Viridiplantae</taxon>
        <taxon>Streptophyta</taxon>
        <taxon>Embryophyta</taxon>
        <taxon>Tracheophyta</taxon>
        <taxon>Spermatophyta</taxon>
        <taxon>Magnoliopsida</taxon>
        <taxon>eudicotyledons</taxon>
        <taxon>Gunneridae</taxon>
        <taxon>Pentapetalae</taxon>
        <taxon>asterids</taxon>
        <taxon>lamiids</taxon>
        <taxon>Solanales</taxon>
        <taxon>Solanaceae</taxon>
        <taxon>Solanoideae</taxon>
        <taxon>Datureae</taxon>
        <taxon>Datura</taxon>
    </lineage>
</organism>
<proteinExistence type="predicted"/>
<dbReference type="EMBL" id="JACEIK010002734">
    <property type="protein sequence ID" value="MCD9638578.1"/>
    <property type="molecule type" value="Genomic_DNA"/>
</dbReference>
<name>A0ABS8UUM5_DATST</name>
<reference evidence="1 2" key="1">
    <citation type="journal article" date="2021" name="BMC Genomics">
        <title>Datura genome reveals duplications of psychoactive alkaloid biosynthetic genes and high mutation rate following tissue culture.</title>
        <authorList>
            <person name="Rajewski A."/>
            <person name="Carter-House D."/>
            <person name="Stajich J."/>
            <person name="Litt A."/>
        </authorList>
    </citation>
    <scope>NUCLEOTIDE SEQUENCE [LARGE SCALE GENOMIC DNA]</scope>
    <source>
        <strain evidence="1">AR-01</strain>
    </source>
</reference>
<evidence type="ECO:0000313" key="1">
    <source>
        <dbReference type="EMBL" id="MCD9638578.1"/>
    </source>
</evidence>